<evidence type="ECO:0000256" key="2">
    <source>
        <dbReference type="ARBA" id="ARBA00023163"/>
    </source>
</evidence>
<evidence type="ECO:0000256" key="1">
    <source>
        <dbReference type="ARBA" id="ARBA00023015"/>
    </source>
</evidence>
<dbReference type="Pfam" id="PF12833">
    <property type="entry name" value="HTH_18"/>
    <property type="match status" value="1"/>
</dbReference>
<organism evidence="4 5">
    <name type="scientific">Luteibacter rhizovicinus</name>
    <dbReference type="NCBI Taxonomy" id="242606"/>
    <lineage>
        <taxon>Bacteria</taxon>
        <taxon>Pseudomonadati</taxon>
        <taxon>Pseudomonadota</taxon>
        <taxon>Gammaproteobacteria</taxon>
        <taxon>Lysobacterales</taxon>
        <taxon>Rhodanobacteraceae</taxon>
        <taxon>Luteibacter</taxon>
    </lineage>
</organism>
<gene>
    <name evidence="4" type="ORF">EC912_105222</name>
</gene>
<comment type="caution">
    <text evidence="4">The sequence shown here is derived from an EMBL/GenBank/DDBJ whole genome shotgun (WGS) entry which is preliminary data.</text>
</comment>
<keyword evidence="5" id="KW-1185">Reference proteome</keyword>
<dbReference type="Proteomes" id="UP000295645">
    <property type="component" value="Unassembled WGS sequence"/>
</dbReference>
<accession>A0A4R3YMD0</accession>
<dbReference type="AlphaFoldDB" id="A0A4R3YMD0"/>
<name>A0A4R3YMD0_9GAMM</name>
<keyword evidence="2" id="KW-0804">Transcription</keyword>
<reference evidence="4 5" key="1">
    <citation type="submission" date="2019-03" db="EMBL/GenBank/DDBJ databases">
        <title>Above-ground endophytic microbial communities from plants in different locations in the United States.</title>
        <authorList>
            <person name="Frank C."/>
        </authorList>
    </citation>
    <scope>NUCLEOTIDE SEQUENCE [LARGE SCALE GENOMIC DNA]</scope>
    <source>
        <strain evidence="4 5">LP_13_YM</strain>
    </source>
</reference>
<dbReference type="PROSITE" id="PS01124">
    <property type="entry name" value="HTH_ARAC_FAMILY_2"/>
    <property type="match status" value="1"/>
</dbReference>
<dbReference type="InterPro" id="IPR029062">
    <property type="entry name" value="Class_I_gatase-like"/>
</dbReference>
<keyword evidence="1" id="KW-0805">Transcription regulation</keyword>
<protein>
    <submittedName>
        <fullName evidence="4">AraC family transcriptional regulator with amidase-like domain</fullName>
    </submittedName>
</protein>
<dbReference type="GO" id="GO:0003700">
    <property type="term" value="F:DNA-binding transcription factor activity"/>
    <property type="evidence" value="ECO:0007669"/>
    <property type="project" value="InterPro"/>
</dbReference>
<dbReference type="InterPro" id="IPR052158">
    <property type="entry name" value="INH-QAR"/>
</dbReference>
<dbReference type="InterPro" id="IPR002818">
    <property type="entry name" value="DJ-1/PfpI"/>
</dbReference>
<dbReference type="SUPFAM" id="SSF46689">
    <property type="entry name" value="Homeodomain-like"/>
    <property type="match status" value="2"/>
</dbReference>
<proteinExistence type="predicted"/>
<dbReference type="EMBL" id="SMCS01000005">
    <property type="protein sequence ID" value="TCV93362.1"/>
    <property type="molecule type" value="Genomic_DNA"/>
</dbReference>
<dbReference type="GO" id="GO:0043565">
    <property type="term" value="F:sequence-specific DNA binding"/>
    <property type="evidence" value="ECO:0007669"/>
    <property type="project" value="InterPro"/>
</dbReference>
<dbReference type="Gene3D" id="3.40.50.880">
    <property type="match status" value="1"/>
</dbReference>
<feature type="domain" description="HTH araC/xylS-type" evidence="3">
    <location>
        <begin position="256"/>
        <end position="354"/>
    </location>
</feature>
<evidence type="ECO:0000313" key="5">
    <source>
        <dbReference type="Proteomes" id="UP000295645"/>
    </source>
</evidence>
<dbReference type="Gene3D" id="1.10.10.60">
    <property type="entry name" value="Homeodomain-like"/>
    <property type="match status" value="2"/>
</dbReference>
<evidence type="ECO:0000313" key="4">
    <source>
        <dbReference type="EMBL" id="TCV93362.1"/>
    </source>
</evidence>
<evidence type="ECO:0000259" key="3">
    <source>
        <dbReference type="PROSITE" id="PS01124"/>
    </source>
</evidence>
<dbReference type="PANTHER" id="PTHR43130:SF3">
    <property type="entry name" value="HTH-TYPE TRANSCRIPTIONAL REGULATOR RV1931C"/>
    <property type="match status" value="1"/>
</dbReference>
<dbReference type="SMART" id="SM00342">
    <property type="entry name" value="HTH_ARAC"/>
    <property type="match status" value="1"/>
</dbReference>
<dbReference type="InterPro" id="IPR009057">
    <property type="entry name" value="Homeodomain-like_sf"/>
</dbReference>
<dbReference type="PANTHER" id="PTHR43130">
    <property type="entry name" value="ARAC-FAMILY TRANSCRIPTIONAL REGULATOR"/>
    <property type="match status" value="1"/>
</dbReference>
<dbReference type="InterPro" id="IPR018060">
    <property type="entry name" value="HTH_AraC"/>
</dbReference>
<sequence>MKIVVPGSGQVNERGAGLRLAKKTFFMAKTTLPGSAANPLAEIGLLIYPGAQLAAVHGLTDLFEVANRMLLTHRPRDVAPLRVSHWQLSARGTRVERVFESQPGNHEQPDFLILPPSLGATSSPEATKHLALWLKEQHSTGTVLASVCAGAFLLAETGLLAGRSVTTHWSQTENLAARFPELRVEGEKLVIDDGDIITAGGLMAWTDLGLRLVDRLLGPTVMVETARFLLIDPPGREQRYYSTFSPRLQHGDKAILKVQHWLQARAAQDITLAAMATEAQLQDRTFQRRFFKATGLRPLEYCQHLRVGKARELLELGHRSMEQIAWDVGYQDPGAFRKVFHKVMGLSPADYRHRFNVAPLADRSVRSFESRGTPA</sequence>
<dbReference type="Pfam" id="PF01965">
    <property type="entry name" value="DJ-1_PfpI"/>
    <property type="match status" value="1"/>
</dbReference>
<dbReference type="SUPFAM" id="SSF52317">
    <property type="entry name" value="Class I glutamine amidotransferase-like"/>
    <property type="match status" value="1"/>
</dbReference>
<dbReference type="CDD" id="cd03138">
    <property type="entry name" value="GATase1_AraC_2"/>
    <property type="match status" value="1"/>
</dbReference>